<dbReference type="GO" id="GO:0005886">
    <property type="term" value="C:plasma membrane"/>
    <property type="evidence" value="ECO:0007669"/>
    <property type="project" value="UniProtKB-SubCell"/>
</dbReference>
<gene>
    <name evidence="2" type="ORF">METZ01_LOCUS156508</name>
</gene>
<dbReference type="AlphaFoldDB" id="A0A382AQI8"/>
<evidence type="ECO:0000256" key="1">
    <source>
        <dbReference type="SAM" id="Phobius"/>
    </source>
</evidence>
<dbReference type="Pfam" id="PF12679">
    <property type="entry name" value="ABC2_membrane_2"/>
    <property type="match status" value="1"/>
</dbReference>
<sequence>MFTIIRNTLRKSRGALIGWGIGLAALAIMMGSMFDMMVASNEMIDVVNAYTVAMPELAAMFKMDEMGTPIGWLDVEYFSFVPLIIGLFVTGIGANMLARDEEDGTLDLILAHPVSRTALFWGRFLANTLVMIILLLISWASLLLPMTWSENFSIPAFDLLLPFVSMFGIMLFFMTLSLLFGMLLPARSMARMLSGMLVGASFFITLLSAAVEELERVADFSPLAYLETATAIKDGLSLNWFGMFIVINLVLALIAWQLFQRRDIRVGGEGSWSLQNLKTIFVKK</sequence>
<keyword evidence="1" id="KW-0812">Transmembrane</keyword>
<feature type="transmembrane region" description="Helical" evidence="1">
    <location>
        <begin position="77"/>
        <end position="98"/>
    </location>
</feature>
<protein>
    <recommendedName>
        <fullName evidence="3">ABC-2 type transporter domain-containing protein</fullName>
    </recommendedName>
</protein>
<evidence type="ECO:0008006" key="3">
    <source>
        <dbReference type="Google" id="ProtNLM"/>
    </source>
</evidence>
<name>A0A382AQI8_9ZZZZ</name>
<evidence type="ECO:0000313" key="2">
    <source>
        <dbReference type="EMBL" id="SVB03654.1"/>
    </source>
</evidence>
<keyword evidence="1" id="KW-0472">Membrane</keyword>
<feature type="transmembrane region" description="Helical" evidence="1">
    <location>
        <begin position="118"/>
        <end position="139"/>
    </location>
</feature>
<feature type="transmembrane region" description="Helical" evidence="1">
    <location>
        <begin position="240"/>
        <end position="259"/>
    </location>
</feature>
<organism evidence="2">
    <name type="scientific">marine metagenome</name>
    <dbReference type="NCBI Taxonomy" id="408172"/>
    <lineage>
        <taxon>unclassified sequences</taxon>
        <taxon>metagenomes</taxon>
        <taxon>ecological metagenomes</taxon>
    </lineage>
</organism>
<feature type="transmembrane region" description="Helical" evidence="1">
    <location>
        <begin position="192"/>
        <end position="211"/>
    </location>
</feature>
<proteinExistence type="predicted"/>
<accession>A0A382AQI8</accession>
<reference evidence="2" key="1">
    <citation type="submission" date="2018-05" db="EMBL/GenBank/DDBJ databases">
        <authorList>
            <person name="Lanie J.A."/>
            <person name="Ng W.-L."/>
            <person name="Kazmierczak K.M."/>
            <person name="Andrzejewski T.M."/>
            <person name="Davidsen T.M."/>
            <person name="Wayne K.J."/>
            <person name="Tettelin H."/>
            <person name="Glass J.I."/>
            <person name="Rusch D."/>
            <person name="Podicherti R."/>
            <person name="Tsui H.-C.T."/>
            <person name="Winkler M.E."/>
        </authorList>
    </citation>
    <scope>NUCLEOTIDE SEQUENCE</scope>
</reference>
<dbReference type="EMBL" id="UINC01026356">
    <property type="protein sequence ID" value="SVB03654.1"/>
    <property type="molecule type" value="Genomic_DNA"/>
</dbReference>
<keyword evidence="1" id="KW-1133">Transmembrane helix</keyword>
<dbReference type="GO" id="GO:0140359">
    <property type="term" value="F:ABC-type transporter activity"/>
    <property type="evidence" value="ECO:0007669"/>
    <property type="project" value="InterPro"/>
</dbReference>
<feature type="transmembrane region" description="Helical" evidence="1">
    <location>
        <begin position="159"/>
        <end position="180"/>
    </location>
</feature>
<dbReference type="PANTHER" id="PTHR43471">
    <property type="entry name" value="ABC TRANSPORTER PERMEASE"/>
    <property type="match status" value="1"/>
</dbReference>
<feature type="transmembrane region" description="Helical" evidence="1">
    <location>
        <begin position="12"/>
        <end position="34"/>
    </location>
</feature>